<dbReference type="EMBL" id="JANBUO010001073">
    <property type="protein sequence ID" value="KAJ2799973.1"/>
    <property type="molecule type" value="Genomic_DNA"/>
</dbReference>
<dbReference type="SUPFAM" id="SSF48371">
    <property type="entry name" value="ARM repeat"/>
    <property type="match status" value="1"/>
</dbReference>
<sequence>DLQEPYMHAFVYPESEHSESATGMLVHCSEDGDTQAVDSYLCGIFEWISIAVESRSARSLFVAGTVPTPLMRGLVGSLLCYMQITTEILADWADDLDLFVADEEEEGYRFSVRVSVQDLVQALVTAFPQALVASLGDAARAQSAVAAQRRRSQDDSWWLASEAVLSTIDIAASELKDAARGDLFELSSFLDNDVWPLAQSPRFPFGQGRAFVFVSSFAQTLPPEVAVAFVGAAATAVADPQLHPGVRLSAVRATTKFCRRLQPTQVKPHLDSFIRGLASIISQLSENSAHIALDALHAALRVDPDVTASLEPLISEVVMSVWKKYHADVLLNGIVVDIIEDLAANPHARDAFARRALSTIGSAISGADDTTVIASAIDLLCGLIKGMPSPMPEGYTDAIFPSLMRVLSITNDSEVQQCGQLCLKSLVQKDAVRLSQWRDEQGTSGLEFIFGFVAELMSPEKSESAALFVGDLACKIAQRCTTLVSSETLAALVRTITVRLATARMASFSASLLPFYAQLAVRHPDGFVDLLSSIELDSRSGLHAVLSAWLANYLDVQGYYSRKVSAAGLMRLFVLADARIKSLMVQGDLISNSANSDKIVTRSMSRTNPDQYTTIPAPAKIVKLLLAEMDVDLECHFASRGGAGSGVIVDEAGLADADSDDEGWEDDGDVHSLDGFAYPDKHSLLFGTNNRELFLNDSDDTDFDDNIDDDALADPLYHQDLNESLGMFFKQIVRDPQHDFHTSIEPLLTDVERATFAKVCS</sequence>
<dbReference type="InterPro" id="IPR056840">
    <property type="entry name" value="HEAT_IPO9_central"/>
</dbReference>
<dbReference type="Gene3D" id="1.25.10.10">
    <property type="entry name" value="Leucine-rich Repeat Variant"/>
    <property type="match status" value="1"/>
</dbReference>
<dbReference type="InterPro" id="IPR016024">
    <property type="entry name" value="ARM-type_fold"/>
</dbReference>
<organism evidence="3 4">
    <name type="scientific">Coemansia guatemalensis</name>
    <dbReference type="NCBI Taxonomy" id="2761395"/>
    <lineage>
        <taxon>Eukaryota</taxon>
        <taxon>Fungi</taxon>
        <taxon>Fungi incertae sedis</taxon>
        <taxon>Zoopagomycota</taxon>
        <taxon>Kickxellomycotina</taxon>
        <taxon>Kickxellomycetes</taxon>
        <taxon>Kickxellales</taxon>
        <taxon>Kickxellaceae</taxon>
        <taxon>Coemansia</taxon>
    </lineage>
</organism>
<protein>
    <recommendedName>
        <fullName evidence="2">Importin-9 central HEAT repeats domain-containing protein</fullName>
    </recommendedName>
</protein>
<proteinExistence type="predicted"/>
<feature type="domain" description="Importin-9 central HEAT repeats" evidence="2">
    <location>
        <begin position="68"/>
        <end position="308"/>
    </location>
</feature>
<feature type="non-terminal residue" evidence="3">
    <location>
        <position position="1"/>
    </location>
</feature>
<dbReference type="AlphaFoldDB" id="A0A9W8HZ09"/>
<keyword evidence="4" id="KW-1185">Reference proteome</keyword>
<dbReference type="PANTHER" id="PTHR10997:SF9">
    <property type="entry name" value="IMPORTIN-9"/>
    <property type="match status" value="1"/>
</dbReference>
<keyword evidence="1" id="KW-0813">Transport</keyword>
<dbReference type="InterPro" id="IPR011989">
    <property type="entry name" value="ARM-like"/>
</dbReference>
<dbReference type="Pfam" id="PF25018">
    <property type="entry name" value="HEAT_IPO9_c"/>
    <property type="match status" value="1"/>
</dbReference>
<evidence type="ECO:0000259" key="2">
    <source>
        <dbReference type="Pfam" id="PF25018"/>
    </source>
</evidence>
<dbReference type="GO" id="GO:0005635">
    <property type="term" value="C:nuclear envelope"/>
    <property type="evidence" value="ECO:0007669"/>
    <property type="project" value="TreeGrafter"/>
</dbReference>
<comment type="caution">
    <text evidence="3">The sequence shown here is derived from an EMBL/GenBank/DDBJ whole genome shotgun (WGS) entry which is preliminary data.</text>
</comment>
<dbReference type="Proteomes" id="UP001140094">
    <property type="component" value="Unassembled WGS sequence"/>
</dbReference>
<reference evidence="3" key="1">
    <citation type="submission" date="2022-07" db="EMBL/GenBank/DDBJ databases">
        <title>Phylogenomic reconstructions and comparative analyses of Kickxellomycotina fungi.</title>
        <authorList>
            <person name="Reynolds N.K."/>
            <person name="Stajich J.E."/>
            <person name="Barry K."/>
            <person name="Grigoriev I.V."/>
            <person name="Crous P."/>
            <person name="Smith M.E."/>
        </authorList>
    </citation>
    <scope>NUCLEOTIDE SEQUENCE</scope>
    <source>
        <strain evidence="3">NRRL 1565</strain>
    </source>
</reference>
<dbReference type="GO" id="GO:0005829">
    <property type="term" value="C:cytosol"/>
    <property type="evidence" value="ECO:0007669"/>
    <property type="project" value="TreeGrafter"/>
</dbReference>
<evidence type="ECO:0000313" key="4">
    <source>
        <dbReference type="Proteomes" id="UP001140094"/>
    </source>
</evidence>
<accession>A0A9W8HZ09</accession>
<dbReference type="GO" id="GO:0006606">
    <property type="term" value="P:protein import into nucleus"/>
    <property type="evidence" value="ECO:0007669"/>
    <property type="project" value="TreeGrafter"/>
</dbReference>
<dbReference type="OrthoDB" id="431626at2759"/>
<dbReference type="PANTHER" id="PTHR10997">
    <property type="entry name" value="IMPORTIN-7, 8, 11"/>
    <property type="match status" value="1"/>
</dbReference>
<gene>
    <name evidence="3" type="ORF">H4R20_004232</name>
</gene>
<name>A0A9W8HZ09_9FUNG</name>
<keyword evidence="1" id="KW-0653">Protein transport</keyword>
<evidence type="ECO:0000256" key="1">
    <source>
        <dbReference type="ARBA" id="ARBA00022927"/>
    </source>
</evidence>
<evidence type="ECO:0000313" key="3">
    <source>
        <dbReference type="EMBL" id="KAJ2799973.1"/>
    </source>
</evidence>